<dbReference type="AlphaFoldDB" id="A0A4R4N873"/>
<dbReference type="GO" id="GO:0016301">
    <property type="term" value="F:kinase activity"/>
    <property type="evidence" value="ECO:0007669"/>
    <property type="project" value="UniProtKB-KW"/>
</dbReference>
<evidence type="ECO:0000256" key="5">
    <source>
        <dbReference type="ARBA" id="ARBA00022840"/>
    </source>
</evidence>
<dbReference type="GO" id="GO:0005524">
    <property type="term" value="F:ATP binding"/>
    <property type="evidence" value="ECO:0007669"/>
    <property type="project" value="UniProtKB-KW"/>
</dbReference>
<dbReference type="Gene3D" id="3.40.1190.20">
    <property type="match status" value="1"/>
</dbReference>
<evidence type="ECO:0000256" key="3">
    <source>
        <dbReference type="ARBA" id="ARBA00022741"/>
    </source>
</evidence>
<keyword evidence="2" id="KW-0808">Transferase</keyword>
<evidence type="ECO:0000313" key="9">
    <source>
        <dbReference type="Proteomes" id="UP000295157"/>
    </source>
</evidence>
<dbReference type="PROSITE" id="PS00584">
    <property type="entry name" value="PFKB_KINASES_2"/>
    <property type="match status" value="1"/>
</dbReference>
<comment type="similarity">
    <text evidence="1">Belongs to the carbohydrate kinase PfkB family.</text>
</comment>
<dbReference type="InterPro" id="IPR050306">
    <property type="entry name" value="PfkB_Carbo_kinase"/>
</dbReference>
<comment type="caution">
    <text evidence="8">The sequence shown here is derived from an EMBL/GenBank/DDBJ whole genome shotgun (WGS) entry which is preliminary data.</text>
</comment>
<dbReference type="PANTHER" id="PTHR43085:SF1">
    <property type="entry name" value="PSEUDOURIDINE KINASE-RELATED"/>
    <property type="match status" value="1"/>
</dbReference>
<sequence>MIAVLGECVADSFTTRHPAASTATPHADDGTAGPASRPDDTGGTGGTGGDTDGTDGLALRVLPGGGPANTAVALARIGTPTRFLGRLSRDVFGAMFRDRLTASGVDVSACVEAEEPSTLSVAALDPHGRATFTFYTEGAADWQWRPDELDPARVGPFRCLHTGSMALVGKPGREAVEEFARSAAGHATISIDPNVRPSFATRDDYQITRWCEWTDILKLSDDDLDFLLPGTSMERACGEWHAAGARLIVVTRGAAGALVSVDGDRAHVPAPQVDVVDTVGAGDAFTAGLLHALDARGHLGGRLRDLDLATAVAAAGFAARVAAQTCSVAGANPPWSGMGGGARG</sequence>
<keyword evidence="9" id="KW-1185">Reference proteome</keyword>
<keyword evidence="4 8" id="KW-0418">Kinase</keyword>
<name>A0A4R4N873_9ACTN</name>
<feature type="compositionally biased region" description="Gly residues" evidence="6">
    <location>
        <begin position="42"/>
        <end position="51"/>
    </location>
</feature>
<dbReference type="InterPro" id="IPR002173">
    <property type="entry name" value="Carboh/pur_kinase_PfkB_CS"/>
</dbReference>
<evidence type="ECO:0000256" key="6">
    <source>
        <dbReference type="SAM" id="MobiDB-lite"/>
    </source>
</evidence>
<accession>A0A4R4N873</accession>
<reference evidence="8 9" key="1">
    <citation type="submission" date="2019-02" db="EMBL/GenBank/DDBJ databases">
        <title>Draft genome sequences of novel Actinobacteria.</title>
        <authorList>
            <person name="Sahin N."/>
            <person name="Ay H."/>
            <person name="Saygin H."/>
        </authorList>
    </citation>
    <scope>NUCLEOTIDE SEQUENCE [LARGE SCALE GENOMIC DNA]</scope>
    <source>
        <strain evidence="8 9">KC201</strain>
    </source>
</reference>
<evidence type="ECO:0000256" key="2">
    <source>
        <dbReference type="ARBA" id="ARBA00022679"/>
    </source>
</evidence>
<dbReference type="Pfam" id="PF00294">
    <property type="entry name" value="PfkB"/>
    <property type="match status" value="1"/>
</dbReference>
<dbReference type="EMBL" id="SMJZ01000076">
    <property type="protein sequence ID" value="TDC05089.1"/>
    <property type="molecule type" value="Genomic_DNA"/>
</dbReference>
<gene>
    <name evidence="8" type="ORF">E1267_20690</name>
</gene>
<evidence type="ECO:0000256" key="1">
    <source>
        <dbReference type="ARBA" id="ARBA00010688"/>
    </source>
</evidence>
<protein>
    <submittedName>
        <fullName evidence="8">Carbohydrate kinase</fullName>
    </submittedName>
</protein>
<dbReference type="Proteomes" id="UP000295157">
    <property type="component" value="Unassembled WGS sequence"/>
</dbReference>
<dbReference type="SUPFAM" id="SSF53613">
    <property type="entry name" value="Ribokinase-like"/>
    <property type="match status" value="1"/>
</dbReference>
<dbReference type="RefSeq" id="WP_132334236.1">
    <property type="nucleotide sequence ID" value="NZ_SMJZ01000076.1"/>
</dbReference>
<dbReference type="InterPro" id="IPR011611">
    <property type="entry name" value="PfkB_dom"/>
</dbReference>
<dbReference type="OrthoDB" id="9795789at2"/>
<evidence type="ECO:0000313" key="8">
    <source>
        <dbReference type="EMBL" id="TDC05089.1"/>
    </source>
</evidence>
<dbReference type="PANTHER" id="PTHR43085">
    <property type="entry name" value="HEXOKINASE FAMILY MEMBER"/>
    <property type="match status" value="1"/>
</dbReference>
<dbReference type="InterPro" id="IPR029056">
    <property type="entry name" value="Ribokinase-like"/>
</dbReference>
<evidence type="ECO:0000256" key="4">
    <source>
        <dbReference type="ARBA" id="ARBA00022777"/>
    </source>
</evidence>
<keyword evidence="5" id="KW-0067">ATP-binding</keyword>
<organism evidence="8 9">
    <name type="scientific">Nonomuraea longispora</name>
    <dbReference type="NCBI Taxonomy" id="1848320"/>
    <lineage>
        <taxon>Bacteria</taxon>
        <taxon>Bacillati</taxon>
        <taxon>Actinomycetota</taxon>
        <taxon>Actinomycetes</taxon>
        <taxon>Streptosporangiales</taxon>
        <taxon>Streptosporangiaceae</taxon>
        <taxon>Nonomuraea</taxon>
    </lineage>
</organism>
<proteinExistence type="inferred from homology"/>
<keyword evidence="3" id="KW-0547">Nucleotide-binding</keyword>
<feature type="region of interest" description="Disordered" evidence="6">
    <location>
        <begin position="16"/>
        <end position="58"/>
    </location>
</feature>
<feature type="domain" description="Carbohydrate kinase PfkB" evidence="7">
    <location>
        <begin position="61"/>
        <end position="334"/>
    </location>
</feature>
<evidence type="ECO:0000259" key="7">
    <source>
        <dbReference type="Pfam" id="PF00294"/>
    </source>
</evidence>